<dbReference type="EMBL" id="LRPC01000023">
    <property type="protein sequence ID" value="KYG75342.1"/>
    <property type="molecule type" value="Genomic_DNA"/>
</dbReference>
<name>A0A150X9K7_9BACT</name>
<dbReference type="Proteomes" id="UP000075606">
    <property type="component" value="Unassembled WGS sequence"/>
</dbReference>
<keyword evidence="2" id="KW-1185">Reference proteome</keyword>
<protein>
    <submittedName>
        <fullName evidence="1">Uncharacterized protein</fullName>
    </submittedName>
</protein>
<evidence type="ECO:0000313" key="2">
    <source>
        <dbReference type="Proteomes" id="UP000075606"/>
    </source>
</evidence>
<gene>
    <name evidence="1" type="ORF">AWW68_11135</name>
</gene>
<proteinExistence type="predicted"/>
<evidence type="ECO:0000313" key="1">
    <source>
        <dbReference type="EMBL" id="KYG75342.1"/>
    </source>
</evidence>
<accession>A0A150X9K7</accession>
<dbReference type="AlphaFoldDB" id="A0A150X9K7"/>
<reference evidence="1 2" key="1">
    <citation type="submission" date="2016-01" db="EMBL/GenBank/DDBJ databases">
        <title>Genome sequencing of Roseivirga spongicola UST030701-084.</title>
        <authorList>
            <person name="Selvaratnam C."/>
            <person name="Thevarajoo S."/>
            <person name="Goh K.M."/>
            <person name="Ee R."/>
            <person name="Chan K.-G."/>
            <person name="Chong C.S."/>
        </authorList>
    </citation>
    <scope>NUCLEOTIDE SEQUENCE [LARGE SCALE GENOMIC DNA]</scope>
    <source>
        <strain evidence="1 2">UST030701-084</strain>
    </source>
</reference>
<comment type="caution">
    <text evidence="1">The sequence shown here is derived from an EMBL/GenBank/DDBJ whole genome shotgun (WGS) entry which is preliminary data.</text>
</comment>
<sequence>MKMEKDMKQILIDFLDVIREHPSIQIFAPTQVVVDWHEKEINCLEAKPKALHSMKCDEKVCCYELSDEEFLNTKVSDTCKCNKDECKHEGTRPSRGH</sequence>
<dbReference type="STRING" id="333140.AWW68_11135"/>
<organism evidence="1 2">
    <name type="scientific">Roseivirga spongicola</name>
    <dbReference type="NCBI Taxonomy" id="333140"/>
    <lineage>
        <taxon>Bacteria</taxon>
        <taxon>Pseudomonadati</taxon>
        <taxon>Bacteroidota</taxon>
        <taxon>Cytophagia</taxon>
        <taxon>Cytophagales</taxon>
        <taxon>Roseivirgaceae</taxon>
        <taxon>Roseivirga</taxon>
    </lineage>
</organism>